<evidence type="ECO:0000256" key="1">
    <source>
        <dbReference type="SAM" id="Phobius"/>
    </source>
</evidence>
<dbReference type="EMBL" id="JAEQNB010000007">
    <property type="protein sequence ID" value="MBL0388807.1"/>
    <property type="molecule type" value="Genomic_DNA"/>
</dbReference>
<sequence>MKKFLRILPFFLVFVVVYGLMTYWETTAQVKPFLEPFGRSAKVGTMTPNRPVEAIGDNRYAYLNEQNIVLATLDPATQQVQEEKRPLPNQDIYSYTNYKLLGDDLFWIGKGQTLKWAKWQGTAWSQAKEIATKVTAIRLQEAGGKKLLFAGGEGSLNIYEVGTDSLNVLKTFPQARVSDLTATLDDKGVDHIGIVDQISGEIYKLTYATLDTKTWQSTAPVLVTDLSMNTDSSVDSSSFGLDQLDGYFLISMKIGKLGTKTLNLYSFPLSDPSKVNHSNIVPMTQLGEEAKFVYGPVVLPGVEQDGLKFAFIASTATSPRFSGNELYLGTLQNGAWKQDATRISNIHKVALNPVVQKKGSEITTIFTEETTYETFDIYATSNNPTYAAASNQLTSDDFKTAAMQVPVYLGSAIIQFFVALAWPCLSYVYLMYFVLRREDELYERASRHFWIAVLLYLASQIYIFLSYGNLANWQVYAPEWLHSNFAIALLFLIFGLICYLFTLIFRKTIYERNAIVEFSYFTMLNLWLSLIGVAYFMSY</sequence>
<evidence type="ECO:0000313" key="2">
    <source>
        <dbReference type="EMBL" id="MBL0388807.1"/>
    </source>
</evidence>
<keyword evidence="3" id="KW-1185">Reference proteome</keyword>
<comment type="caution">
    <text evidence="2">The sequence shown here is derived from an EMBL/GenBank/DDBJ whole genome shotgun (WGS) entry which is preliminary data.</text>
</comment>
<feature type="transmembrane region" description="Helical" evidence="1">
    <location>
        <begin position="518"/>
        <end position="537"/>
    </location>
</feature>
<evidence type="ECO:0000313" key="3">
    <source>
        <dbReference type="Proteomes" id="UP000602284"/>
    </source>
</evidence>
<organism evidence="2 3">
    <name type="scientific">Tumebacillus amylolyticus</name>
    <dbReference type="NCBI Taxonomy" id="2801339"/>
    <lineage>
        <taxon>Bacteria</taxon>
        <taxon>Bacillati</taxon>
        <taxon>Bacillota</taxon>
        <taxon>Bacilli</taxon>
        <taxon>Bacillales</taxon>
        <taxon>Alicyclobacillaceae</taxon>
        <taxon>Tumebacillus</taxon>
    </lineage>
</organism>
<keyword evidence="1" id="KW-0812">Transmembrane</keyword>
<accession>A0ABS1JET3</accession>
<keyword evidence="1" id="KW-0472">Membrane</keyword>
<protein>
    <submittedName>
        <fullName evidence="2">Uncharacterized protein</fullName>
    </submittedName>
</protein>
<dbReference type="RefSeq" id="WP_201637810.1">
    <property type="nucleotide sequence ID" value="NZ_JAEQNB010000007.1"/>
</dbReference>
<proteinExistence type="predicted"/>
<keyword evidence="1" id="KW-1133">Transmembrane helix</keyword>
<feature type="transmembrane region" description="Helical" evidence="1">
    <location>
        <begin position="447"/>
        <end position="465"/>
    </location>
</feature>
<name>A0ABS1JET3_9BACL</name>
<reference evidence="2 3" key="1">
    <citation type="submission" date="2021-01" db="EMBL/GenBank/DDBJ databases">
        <title>Tumebacillus sp. strain ITR2 16S ribosomal RNA gene Genome sequencing and assembly.</title>
        <authorList>
            <person name="Kang M."/>
        </authorList>
    </citation>
    <scope>NUCLEOTIDE SEQUENCE [LARGE SCALE GENOMIC DNA]</scope>
    <source>
        <strain evidence="2 3">ITR2</strain>
    </source>
</reference>
<gene>
    <name evidence="2" type="ORF">JJB07_19580</name>
</gene>
<feature type="transmembrane region" description="Helical" evidence="1">
    <location>
        <begin position="7"/>
        <end position="24"/>
    </location>
</feature>
<feature type="transmembrane region" description="Helical" evidence="1">
    <location>
        <begin position="485"/>
        <end position="506"/>
    </location>
</feature>
<dbReference type="Proteomes" id="UP000602284">
    <property type="component" value="Unassembled WGS sequence"/>
</dbReference>
<feature type="transmembrane region" description="Helical" evidence="1">
    <location>
        <begin position="413"/>
        <end position="435"/>
    </location>
</feature>